<dbReference type="GO" id="GO:0009253">
    <property type="term" value="P:peptidoglycan catabolic process"/>
    <property type="evidence" value="ECO:0007669"/>
    <property type="project" value="InterPro"/>
</dbReference>
<dbReference type="GO" id="GO:0007165">
    <property type="term" value="P:signal transduction"/>
    <property type="evidence" value="ECO:0007669"/>
    <property type="project" value="TreeGrafter"/>
</dbReference>
<sequence>MLLAVLLLALLCALHSSLACQTGFDSDQLIAQADMQCLKTNGYTYFIGQIYKGDGTVNQNGVNSIKNARAAGYTGLVDAYVTPCVNKTKYSCKSATQQAADAINNLLRTSGAHIGRVWLQVVAGEWPNDPTANRKFMEDFAAQVIKQKPQFGVQTNQNDFVSVGGSGYTGMQQYQLWWNQLNNGIADYIGYVGFSGWAIPSMHQYNRNGKLNANCNPTANQDWFF</sequence>
<organism evidence="4">
    <name type="scientific">Ditylenchus destructor</name>
    <dbReference type="NCBI Taxonomy" id="166010"/>
    <lineage>
        <taxon>Eukaryota</taxon>
        <taxon>Metazoa</taxon>
        <taxon>Ecdysozoa</taxon>
        <taxon>Nematoda</taxon>
        <taxon>Chromadorea</taxon>
        <taxon>Rhabditida</taxon>
        <taxon>Tylenchina</taxon>
        <taxon>Tylenchomorpha</taxon>
        <taxon>Sphaerularioidea</taxon>
        <taxon>Anguinidae</taxon>
        <taxon>Anguininae</taxon>
        <taxon>Ditylenchus</taxon>
    </lineage>
</organism>
<keyword evidence="2 3" id="KW-0732">Signal</keyword>
<dbReference type="PANTHER" id="PTHR23208:SF36">
    <property type="entry name" value="LYSOZYME-RELATED"/>
    <property type="match status" value="1"/>
</dbReference>
<dbReference type="InterPro" id="IPR017853">
    <property type="entry name" value="GH"/>
</dbReference>
<dbReference type="PROSITE" id="PS51904">
    <property type="entry name" value="GLYCOSYL_HYDROL_F25_2"/>
    <property type="match status" value="1"/>
</dbReference>
<reference evidence="4" key="1">
    <citation type="submission" date="2010-08" db="EMBL/GenBank/DDBJ databases">
        <title>Cloning and sequence analysis of lysozyme gene in the plant parasitic nematode Ditylenchus destructor.</title>
        <authorList>
            <person name="Peng D."/>
            <person name="Peng H."/>
        </authorList>
    </citation>
    <scope>NUCLEOTIDE SEQUENCE</scope>
</reference>
<evidence type="ECO:0000256" key="3">
    <source>
        <dbReference type="SAM" id="SignalP"/>
    </source>
</evidence>
<protein>
    <submittedName>
        <fullName evidence="4">Lysozyme</fullName>
    </submittedName>
</protein>
<dbReference type="PANTHER" id="PTHR23208">
    <property type="entry name" value="LYSOZYME PROTEIN"/>
    <property type="match status" value="1"/>
</dbReference>
<accession>H6SWQ7</accession>
<dbReference type="Gene3D" id="3.20.20.80">
    <property type="entry name" value="Glycosidases"/>
    <property type="match status" value="1"/>
</dbReference>
<proteinExistence type="evidence at transcript level"/>
<dbReference type="EMBL" id="HQ123252">
    <property type="protein sequence ID" value="ADW77529.1"/>
    <property type="molecule type" value="mRNA"/>
</dbReference>
<evidence type="ECO:0000256" key="2">
    <source>
        <dbReference type="ARBA" id="ARBA00022729"/>
    </source>
</evidence>
<feature type="signal peptide" evidence="3">
    <location>
        <begin position="1"/>
        <end position="19"/>
    </location>
</feature>
<dbReference type="InterPro" id="IPR002053">
    <property type="entry name" value="Glyco_hydro_25"/>
</dbReference>
<dbReference type="SUPFAM" id="SSF51445">
    <property type="entry name" value="(Trans)glycosidases"/>
    <property type="match status" value="1"/>
</dbReference>
<dbReference type="InterPro" id="IPR051595">
    <property type="entry name" value="GH25_Enzymes"/>
</dbReference>
<dbReference type="AlphaFoldDB" id="H6SWQ7"/>
<dbReference type="GO" id="GO:0003796">
    <property type="term" value="F:lysozyme activity"/>
    <property type="evidence" value="ECO:0007669"/>
    <property type="project" value="InterPro"/>
</dbReference>
<comment type="similarity">
    <text evidence="1">Belongs to the glycosyl hydrolase 25 family.</text>
</comment>
<evidence type="ECO:0000256" key="1">
    <source>
        <dbReference type="ARBA" id="ARBA00010646"/>
    </source>
</evidence>
<evidence type="ECO:0000313" key="4">
    <source>
        <dbReference type="EMBL" id="ADW77529.1"/>
    </source>
</evidence>
<gene>
    <name evidence="4" type="primary">lys-1</name>
</gene>
<dbReference type="GO" id="GO:0045087">
    <property type="term" value="P:innate immune response"/>
    <property type="evidence" value="ECO:0007669"/>
    <property type="project" value="TreeGrafter"/>
</dbReference>
<dbReference type="GO" id="GO:0016998">
    <property type="term" value="P:cell wall macromolecule catabolic process"/>
    <property type="evidence" value="ECO:0007669"/>
    <property type="project" value="InterPro"/>
</dbReference>
<name>H6SWQ7_9BILA</name>
<feature type="chain" id="PRO_5003606870" evidence="3">
    <location>
        <begin position="20"/>
        <end position="225"/>
    </location>
</feature>